<dbReference type="Proteomes" id="UP001413721">
    <property type="component" value="Unassembled WGS sequence"/>
</dbReference>
<feature type="transmembrane region" description="Helical" evidence="6">
    <location>
        <begin position="400"/>
        <end position="418"/>
    </location>
</feature>
<dbReference type="Pfam" id="PF07690">
    <property type="entry name" value="MFS_1"/>
    <property type="match status" value="1"/>
</dbReference>
<dbReference type="PANTHER" id="PTHR43124:SF3">
    <property type="entry name" value="CHLORAMPHENICOL EFFLUX PUMP RV0191"/>
    <property type="match status" value="1"/>
</dbReference>
<comment type="caution">
    <text evidence="8">The sequence shown here is derived from an EMBL/GenBank/DDBJ whole genome shotgun (WGS) entry which is preliminary data.</text>
</comment>
<evidence type="ECO:0000313" key="8">
    <source>
        <dbReference type="EMBL" id="MEN2990425.1"/>
    </source>
</evidence>
<dbReference type="InterPro" id="IPR050189">
    <property type="entry name" value="MFS_Efflux_Transporters"/>
</dbReference>
<keyword evidence="4 6" id="KW-1133">Transmembrane helix</keyword>
<feature type="transmembrane region" description="Helical" evidence="6">
    <location>
        <begin position="89"/>
        <end position="106"/>
    </location>
</feature>
<dbReference type="RefSeq" id="WP_345931879.1">
    <property type="nucleotide sequence ID" value="NZ_JBBKTV010000002.1"/>
</dbReference>
<keyword evidence="9" id="KW-1185">Reference proteome</keyword>
<feature type="domain" description="Major facilitator superfamily (MFS) profile" evidence="7">
    <location>
        <begin position="17"/>
        <end position="427"/>
    </location>
</feature>
<dbReference type="InterPro" id="IPR036259">
    <property type="entry name" value="MFS_trans_sf"/>
</dbReference>
<evidence type="ECO:0000259" key="7">
    <source>
        <dbReference type="PROSITE" id="PS50850"/>
    </source>
</evidence>
<feature type="transmembrane region" description="Helical" evidence="6">
    <location>
        <begin position="297"/>
        <end position="315"/>
    </location>
</feature>
<feature type="transmembrane region" description="Helical" evidence="6">
    <location>
        <begin position="234"/>
        <end position="253"/>
    </location>
</feature>
<feature type="transmembrane region" description="Helical" evidence="6">
    <location>
        <begin position="112"/>
        <end position="133"/>
    </location>
</feature>
<evidence type="ECO:0000256" key="5">
    <source>
        <dbReference type="ARBA" id="ARBA00023136"/>
    </source>
</evidence>
<keyword evidence="5 6" id="KW-0472">Membrane</keyword>
<dbReference type="EMBL" id="JBBKTW010000007">
    <property type="protein sequence ID" value="MEN2990425.1"/>
    <property type="molecule type" value="Genomic_DNA"/>
</dbReference>
<evidence type="ECO:0000256" key="4">
    <source>
        <dbReference type="ARBA" id="ARBA00022989"/>
    </source>
</evidence>
<dbReference type="InterPro" id="IPR020846">
    <property type="entry name" value="MFS_dom"/>
</dbReference>
<dbReference type="InterPro" id="IPR011701">
    <property type="entry name" value="MFS"/>
</dbReference>
<keyword evidence="3 6" id="KW-0812">Transmembrane</keyword>
<keyword evidence="2" id="KW-1003">Cell membrane</keyword>
<evidence type="ECO:0000256" key="1">
    <source>
        <dbReference type="ARBA" id="ARBA00004651"/>
    </source>
</evidence>
<feature type="transmembrane region" description="Helical" evidence="6">
    <location>
        <begin position="60"/>
        <end position="80"/>
    </location>
</feature>
<evidence type="ECO:0000256" key="2">
    <source>
        <dbReference type="ARBA" id="ARBA00022475"/>
    </source>
</evidence>
<dbReference type="PROSITE" id="PS50850">
    <property type="entry name" value="MFS"/>
    <property type="match status" value="1"/>
</dbReference>
<dbReference type="Gene3D" id="1.20.1250.20">
    <property type="entry name" value="MFS general substrate transporter like domains"/>
    <property type="match status" value="2"/>
</dbReference>
<accession>A0ABU9YPB8</accession>
<feature type="transmembrane region" description="Helical" evidence="6">
    <location>
        <begin position="357"/>
        <end position="380"/>
    </location>
</feature>
<evidence type="ECO:0000256" key="6">
    <source>
        <dbReference type="SAM" id="Phobius"/>
    </source>
</evidence>
<sequence>MPDSLSTTATPARHVPPRVTVMLGLLITGFALSHLYRTLPAVMAAPLVQAFDIGPRGLGVFAAAFHLAFALVQLPVGLAVDRLGVRRTAGVLLLITAAGAGLSAVAPGFGVLVAAQAIIGIGCSGLLMAPLVFASHAWPADRFAAVSAAVVSIGGAGMLLSGTPLALAIEFGGWRGAFAACGVLTLAVAAAIWLGLARAPRPQAATAPGSRAGLVADIRGTLAILVSRPMRRTALLAAMSYPALITLRGLWLGPFLQTAHGLGPVAIGNIVLGLSVVMVAAPLAFGRLDRAGPRRRALMRGGGLAAAAGLVALGLGGGHLLALDLAVLALITAAGSFYVLQFAVVRASVPPEAMGRALSGLIFCFFAGVAVWQVLTGLIADSGAATQGLTAASGPAGADAMRMVFLVLGAGLGAVTLATTPREPIARDPSSSMPPIDKVSP</sequence>
<dbReference type="SUPFAM" id="SSF103473">
    <property type="entry name" value="MFS general substrate transporter"/>
    <property type="match status" value="1"/>
</dbReference>
<feature type="transmembrane region" description="Helical" evidence="6">
    <location>
        <begin position="145"/>
        <end position="169"/>
    </location>
</feature>
<evidence type="ECO:0000256" key="3">
    <source>
        <dbReference type="ARBA" id="ARBA00022692"/>
    </source>
</evidence>
<comment type="subcellular location">
    <subcellularLocation>
        <location evidence="1">Cell membrane</location>
        <topology evidence="1">Multi-pass membrane protein</topology>
    </subcellularLocation>
</comment>
<proteinExistence type="predicted"/>
<feature type="transmembrane region" description="Helical" evidence="6">
    <location>
        <begin position="175"/>
        <end position="196"/>
    </location>
</feature>
<organism evidence="8 9">
    <name type="scientific">Tistrella arctica</name>
    <dbReference type="NCBI Taxonomy" id="3133430"/>
    <lineage>
        <taxon>Bacteria</taxon>
        <taxon>Pseudomonadati</taxon>
        <taxon>Pseudomonadota</taxon>
        <taxon>Alphaproteobacteria</taxon>
        <taxon>Geminicoccales</taxon>
        <taxon>Geminicoccaceae</taxon>
        <taxon>Tistrella</taxon>
    </lineage>
</organism>
<dbReference type="PANTHER" id="PTHR43124">
    <property type="entry name" value="PURINE EFFLUX PUMP PBUE"/>
    <property type="match status" value="1"/>
</dbReference>
<reference evidence="8 9" key="1">
    <citation type="submission" date="2024-03" db="EMBL/GenBank/DDBJ databases">
        <title>High-quality draft genome sequencing of Tistrella sp. BH-R2-4.</title>
        <authorList>
            <person name="Dong C."/>
        </authorList>
    </citation>
    <scope>NUCLEOTIDE SEQUENCE [LARGE SCALE GENOMIC DNA]</scope>
    <source>
        <strain evidence="8 9">BH-R2-4</strain>
    </source>
</reference>
<name>A0ABU9YPB8_9PROT</name>
<evidence type="ECO:0000313" key="9">
    <source>
        <dbReference type="Proteomes" id="UP001413721"/>
    </source>
</evidence>
<gene>
    <name evidence="8" type="ORF">WG926_19085</name>
</gene>
<feature type="transmembrane region" description="Helical" evidence="6">
    <location>
        <begin position="321"/>
        <end position="345"/>
    </location>
</feature>
<feature type="transmembrane region" description="Helical" evidence="6">
    <location>
        <begin position="265"/>
        <end position="285"/>
    </location>
</feature>
<protein>
    <submittedName>
        <fullName evidence="8">MFS transporter</fullName>
    </submittedName>
</protein>